<evidence type="ECO:0000313" key="3">
    <source>
        <dbReference type="Proteomes" id="UP001500074"/>
    </source>
</evidence>
<organism evidence="2 3">
    <name type="scientific">Modicisalibacter zincidurans</name>
    <dbReference type="NCBI Taxonomy" id="1178777"/>
    <lineage>
        <taxon>Bacteria</taxon>
        <taxon>Pseudomonadati</taxon>
        <taxon>Pseudomonadota</taxon>
        <taxon>Gammaproteobacteria</taxon>
        <taxon>Oceanospirillales</taxon>
        <taxon>Halomonadaceae</taxon>
        <taxon>Modicisalibacter</taxon>
    </lineage>
</organism>
<gene>
    <name evidence="2" type="ORF">GCM10023342_20130</name>
</gene>
<feature type="signal peptide" evidence="1">
    <location>
        <begin position="1"/>
        <end position="36"/>
    </location>
</feature>
<dbReference type="Proteomes" id="UP001500074">
    <property type="component" value="Unassembled WGS sequence"/>
</dbReference>
<comment type="caution">
    <text evidence="2">The sequence shown here is derived from an EMBL/GenBank/DDBJ whole genome shotgun (WGS) entry which is preliminary data.</text>
</comment>
<dbReference type="EMBL" id="BAABKI010000020">
    <property type="protein sequence ID" value="GAA5175866.1"/>
    <property type="molecule type" value="Genomic_DNA"/>
</dbReference>
<evidence type="ECO:0000256" key="1">
    <source>
        <dbReference type="SAM" id="SignalP"/>
    </source>
</evidence>
<proteinExistence type="predicted"/>
<evidence type="ECO:0008006" key="4">
    <source>
        <dbReference type="Google" id="ProtNLM"/>
    </source>
</evidence>
<keyword evidence="3" id="KW-1185">Reference proteome</keyword>
<sequence>MPDSMRHRRCPPLALWQALLSAAWLILAPLAATAGAAQPPVAFEARYRLTLDGWPDMTIAHRLSRQSDHWQSRMQAEISIARARETSRFRMVDGNVEALLYTSRYSLMGFGERFRLDADQLATLPDRQTALFSLARRAPTAACRGKAATPCTIGYLDHKGARKALDYRVLGLDSRATPAGRFPAVTVEAWSPDKPERRLTLTFHRDVPGLLLGMSYRRDGERRSRLSLVNVSIADDQPR</sequence>
<protein>
    <recommendedName>
        <fullName evidence="4">DUF3108 domain-containing protein</fullName>
    </recommendedName>
</protein>
<feature type="chain" id="PRO_5047477571" description="DUF3108 domain-containing protein" evidence="1">
    <location>
        <begin position="37"/>
        <end position="239"/>
    </location>
</feature>
<reference evidence="3" key="1">
    <citation type="journal article" date="2019" name="Int. J. Syst. Evol. Microbiol.">
        <title>The Global Catalogue of Microorganisms (GCM) 10K type strain sequencing project: providing services to taxonomists for standard genome sequencing and annotation.</title>
        <authorList>
            <consortium name="The Broad Institute Genomics Platform"/>
            <consortium name="The Broad Institute Genome Sequencing Center for Infectious Disease"/>
            <person name="Wu L."/>
            <person name="Ma J."/>
        </authorList>
    </citation>
    <scope>NUCLEOTIDE SEQUENCE [LARGE SCALE GENOMIC DNA]</scope>
    <source>
        <strain evidence="3">JCM 18472</strain>
    </source>
</reference>
<accession>A0ABP9RDY6</accession>
<evidence type="ECO:0000313" key="2">
    <source>
        <dbReference type="EMBL" id="GAA5175866.1"/>
    </source>
</evidence>
<name>A0ABP9RDY6_9GAMM</name>
<keyword evidence="1" id="KW-0732">Signal</keyword>